<keyword evidence="4 7" id="KW-0805">Transcription regulation</keyword>
<proteinExistence type="inferred from homology"/>
<dbReference type="EMBL" id="FQZL01000008">
    <property type="protein sequence ID" value="SHI94154.1"/>
    <property type="molecule type" value="Genomic_DNA"/>
</dbReference>
<dbReference type="InterPro" id="IPR041473">
    <property type="entry name" value="CtsR_C"/>
</dbReference>
<gene>
    <name evidence="10" type="ORF">SAMN02745751_01395</name>
</gene>
<dbReference type="InterPro" id="IPR008463">
    <property type="entry name" value="CtsR"/>
</dbReference>
<evidence type="ECO:0000256" key="1">
    <source>
        <dbReference type="ARBA" id="ARBA00010189"/>
    </source>
</evidence>
<dbReference type="PIRSF" id="PIRSF010607">
    <property type="entry name" value="Txn_repr_CtsR"/>
    <property type="match status" value="1"/>
</dbReference>
<dbReference type="STRING" id="1121476.SAMN02745751_01395"/>
<evidence type="ECO:0000256" key="2">
    <source>
        <dbReference type="ARBA" id="ARBA00014129"/>
    </source>
</evidence>
<evidence type="ECO:0000313" key="10">
    <source>
        <dbReference type="EMBL" id="SHI94154.1"/>
    </source>
</evidence>
<evidence type="ECO:0000259" key="9">
    <source>
        <dbReference type="Pfam" id="PF17727"/>
    </source>
</evidence>
<dbReference type="InterPro" id="IPR041902">
    <property type="entry name" value="CtsR_N_sf"/>
</dbReference>
<keyword evidence="6 7" id="KW-0804">Transcription</keyword>
<keyword evidence="11" id="KW-1185">Reference proteome</keyword>
<evidence type="ECO:0000256" key="6">
    <source>
        <dbReference type="ARBA" id="ARBA00023163"/>
    </source>
</evidence>
<dbReference type="GO" id="GO:0003677">
    <property type="term" value="F:DNA binding"/>
    <property type="evidence" value="ECO:0007669"/>
    <property type="project" value="UniProtKB-UniRule"/>
</dbReference>
<dbReference type="AlphaFoldDB" id="A0A1M6F8S6"/>
<name>A0A1M6F8S6_9FIRM</name>
<feature type="domain" description="CtsR C-terminal dimerization" evidence="9">
    <location>
        <begin position="81"/>
        <end position="148"/>
    </location>
</feature>
<accession>A0A1M6F8S6</accession>
<evidence type="ECO:0000256" key="7">
    <source>
        <dbReference type="PIRNR" id="PIRNR010607"/>
    </source>
</evidence>
<evidence type="ECO:0000256" key="3">
    <source>
        <dbReference type="ARBA" id="ARBA00022491"/>
    </source>
</evidence>
<dbReference type="InterPro" id="IPR040465">
    <property type="entry name" value="CtsR_N"/>
</dbReference>
<sequence length="152" mass="17350">MASLSDVIEEYIIGIMAHADKDSIDIQRNILAQRFQCAPSQINYVLTTRFSNDRGYVVESRRGGGGYVRIYKMNVDGNDHIEKIIRDSIGDSLTKTRAESIINSLIDNNIINEREKHIMTRALSDRSLKKIFHGDRNTIRADLLKEMLLILV</sequence>
<evidence type="ECO:0000256" key="5">
    <source>
        <dbReference type="ARBA" id="ARBA00023125"/>
    </source>
</evidence>
<dbReference type="Gene3D" id="1.10.1200.150">
    <property type="entry name" value="Transcriptional regulator CtsR, C-terminal domain"/>
    <property type="match status" value="1"/>
</dbReference>
<dbReference type="Proteomes" id="UP000184052">
    <property type="component" value="Unassembled WGS sequence"/>
</dbReference>
<keyword evidence="5 7" id="KW-0238">DNA-binding</keyword>
<dbReference type="OrthoDB" id="1680813at2"/>
<evidence type="ECO:0000259" key="8">
    <source>
        <dbReference type="Pfam" id="PF05848"/>
    </source>
</evidence>
<dbReference type="Pfam" id="PF17727">
    <property type="entry name" value="CtsR_C"/>
    <property type="match status" value="1"/>
</dbReference>
<dbReference type="Gene3D" id="3.30.56.130">
    <property type="entry name" value="Transcriptional regulator CtsR, winged HTH domain"/>
    <property type="match status" value="1"/>
</dbReference>
<dbReference type="InterPro" id="IPR041908">
    <property type="entry name" value="CtsR_C_sf"/>
</dbReference>
<feature type="domain" description="CtsR N-terminal HTH" evidence="8">
    <location>
        <begin position="3"/>
        <end position="73"/>
    </location>
</feature>
<reference evidence="10 11" key="1">
    <citation type="submission" date="2016-11" db="EMBL/GenBank/DDBJ databases">
        <authorList>
            <person name="Jaros S."/>
            <person name="Januszkiewicz K."/>
            <person name="Wedrychowicz H."/>
        </authorList>
    </citation>
    <scope>NUCLEOTIDE SEQUENCE [LARGE SCALE GENOMIC DNA]</scope>
    <source>
        <strain evidence="10 11">DSM 17477</strain>
    </source>
</reference>
<protein>
    <recommendedName>
        <fullName evidence="2 7">Transcriptional regulator CtsR</fullName>
    </recommendedName>
</protein>
<dbReference type="Pfam" id="PF05848">
    <property type="entry name" value="CtsR"/>
    <property type="match status" value="1"/>
</dbReference>
<dbReference type="GO" id="GO:0006355">
    <property type="term" value="P:regulation of DNA-templated transcription"/>
    <property type="evidence" value="ECO:0007669"/>
    <property type="project" value="UniProtKB-UniRule"/>
</dbReference>
<evidence type="ECO:0000313" key="11">
    <source>
        <dbReference type="Proteomes" id="UP000184052"/>
    </source>
</evidence>
<organism evidence="10 11">
    <name type="scientific">Dethiosulfatibacter aminovorans DSM 17477</name>
    <dbReference type="NCBI Taxonomy" id="1121476"/>
    <lineage>
        <taxon>Bacteria</taxon>
        <taxon>Bacillati</taxon>
        <taxon>Bacillota</taxon>
        <taxon>Tissierellia</taxon>
        <taxon>Dethiosulfatibacter</taxon>
    </lineage>
</organism>
<comment type="similarity">
    <text evidence="1 7">Belongs to the CtsR family.</text>
</comment>
<dbReference type="RefSeq" id="WP_073048863.1">
    <property type="nucleotide sequence ID" value="NZ_FQZL01000008.1"/>
</dbReference>
<evidence type="ECO:0000256" key="4">
    <source>
        <dbReference type="ARBA" id="ARBA00023015"/>
    </source>
</evidence>
<keyword evidence="3 7" id="KW-0678">Repressor</keyword>